<proteinExistence type="predicted"/>
<keyword evidence="1" id="KW-0175">Coiled coil</keyword>
<dbReference type="InterPro" id="IPR019131">
    <property type="entry name" value="Cortactin-binding_p2_N"/>
</dbReference>
<gene>
    <name evidence="3" type="ORF">UPYG_G00306720</name>
</gene>
<feature type="domain" description="Cortactin-binding protein-2 N-terminal" evidence="2">
    <location>
        <begin position="26"/>
        <end position="163"/>
    </location>
</feature>
<dbReference type="PANTHER" id="PTHR23166:SF4">
    <property type="entry name" value="FILAMIN A-INTERACTING PROTEIN 1-LIKE"/>
    <property type="match status" value="1"/>
</dbReference>
<organism evidence="3 4">
    <name type="scientific">Umbra pygmaea</name>
    <name type="common">Eastern mudminnow</name>
    <dbReference type="NCBI Taxonomy" id="75934"/>
    <lineage>
        <taxon>Eukaryota</taxon>
        <taxon>Metazoa</taxon>
        <taxon>Chordata</taxon>
        <taxon>Craniata</taxon>
        <taxon>Vertebrata</taxon>
        <taxon>Euteleostomi</taxon>
        <taxon>Actinopterygii</taxon>
        <taxon>Neopterygii</taxon>
        <taxon>Teleostei</taxon>
        <taxon>Protacanthopterygii</taxon>
        <taxon>Esociformes</taxon>
        <taxon>Umbridae</taxon>
        <taxon>Umbra</taxon>
    </lineage>
</organism>
<dbReference type="Pfam" id="PF09727">
    <property type="entry name" value="CortBP2"/>
    <property type="match status" value="1"/>
</dbReference>
<sequence length="166" mass="19363">MAHLHPFQNAAMRGIRQERKEKSGRELSRADLVFLLSIMEGEMQARDEVIAVLKAEKMDLVLLEAQYGICNPGMVLRALQRDSFRVQCFEAPDTQNRHIYEEPMAKLEQLMETGQQSYSRMLEQLEHTHNGALCRLEEQERQHRAFIQRSDNLTALLEHDRERSVT</sequence>
<evidence type="ECO:0000313" key="3">
    <source>
        <dbReference type="EMBL" id="KAL0963466.1"/>
    </source>
</evidence>
<name>A0ABD0W0K0_UMBPY</name>
<keyword evidence="4" id="KW-1185">Reference proteome</keyword>
<evidence type="ECO:0000256" key="1">
    <source>
        <dbReference type="ARBA" id="ARBA00023054"/>
    </source>
</evidence>
<reference evidence="3 4" key="1">
    <citation type="submission" date="2024-06" db="EMBL/GenBank/DDBJ databases">
        <authorList>
            <person name="Pan Q."/>
            <person name="Wen M."/>
            <person name="Jouanno E."/>
            <person name="Zahm M."/>
            <person name="Klopp C."/>
            <person name="Cabau C."/>
            <person name="Louis A."/>
            <person name="Berthelot C."/>
            <person name="Parey E."/>
            <person name="Roest Crollius H."/>
            <person name="Montfort J."/>
            <person name="Robinson-Rechavi M."/>
            <person name="Bouchez O."/>
            <person name="Lampietro C."/>
            <person name="Lopez Roques C."/>
            <person name="Donnadieu C."/>
            <person name="Postlethwait J."/>
            <person name="Bobe J."/>
            <person name="Verreycken H."/>
            <person name="Guiguen Y."/>
        </authorList>
    </citation>
    <scope>NUCLEOTIDE SEQUENCE [LARGE SCALE GENOMIC DNA]</scope>
    <source>
        <strain evidence="3">Up_M1</strain>
        <tissue evidence="3">Testis</tissue>
    </source>
</reference>
<dbReference type="InterPro" id="IPR050719">
    <property type="entry name" value="Cortactin-Actin_Reg"/>
</dbReference>
<dbReference type="Proteomes" id="UP001557470">
    <property type="component" value="Unassembled WGS sequence"/>
</dbReference>
<evidence type="ECO:0000313" key="4">
    <source>
        <dbReference type="Proteomes" id="UP001557470"/>
    </source>
</evidence>
<evidence type="ECO:0000259" key="2">
    <source>
        <dbReference type="Pfam" id="PF09727"/>
    </source>
</evidence>
<protein>
    <recommendedName>
        <fullName evidence="2">Cortactin-binding protein-2 N-terminal domain-containing protein</fullName>
    </recommendedName>
</protein>
<comment type="caution">
    <text evidence="3">The sequence shown here is derived from an EMBL/GenBank/DDBJ whole genome shotgun (WGS) entry which is preliminary data.</text>
</comment>
<accession>A0ABD0W0K0</accession>
<dbReference type="EMBL" id="JAGEUA010000010">
    <property type="protein sequence ID" value="KAL0963466.1"/>
    <property type="molecule type" value="Genomic_DNA"/>
</dbReference>
<dbReference type="AlphaFoldDB" id="A0ABD0W0K0"/>
<dbReference type="PANTHER" id="PTHR23166">
    <property type="entry name" value="FILAMIN/GPBP-INTERACTING PROTEIN"/>
    <property type="match status" value="1"/>
</dbReference>